<dbReference type="HOGENOM" id="CLU_097113_0_0_11"/>
<protein>
    <submittedName>
        <fullName evidence="2">Uncharacterized protein</fullName>
    </submittedName>
</protein>
<keyword evidence="4" id="KW-1185">Reference proteome</keyword>
<evidence type="ECO:0000313" key="3">
    <source>
        <dbReference type="EMBL" id="QEV41025.1"/>
    </source>
</evidence>
<sequence length="204" mass="22656">MEMSGGTISVIVASVGVFGTLASAVITQVLTQRAESRRSERGERVRIAEQQAAEDQRKIDQLRSCYVQLNANDRYYRDAMLAYAHALKSGSVDAEAAEVNTARRAQRDTRAEAQLMASDAVLQIESRVNAQLTTAYRHLMEVAGEPDSPTCQERLNRVIELLKSLTAQQGHVRAVMRLEVRATAELPDWYDPEIGPTAHRHDGH</sequence>
<dbReference type="EMBL" id="CP023747">
    <property type="protein sequence ID" value="QEV41025.1"/>
    <property type="molecule type" value="Genomic_DNA"/>
</dbReference>
<proteinExistence type="predicted"/>
<evidence type="ECO:0000313" key="5">
    <source>
        <dbReference type="Proteomes" id="UP000325763"/>
    </source>
</evidence>
<accession>A0A0B5DPV0</accession>
<reference evidence="3 5" key="3">
    <citation type="submission" date="2017-09" db="EMBL/GenBank/DDBJ databases">
        <title>Streptomyces genome completion.</title>
        <authorList>
            <person name="Lee N."/>
            <person name="Cho B.-K."/>
        </authorList>
    </citation>
    <scope>NUCLEOTIDE SEQUENCE [LARGE SCALE GENOMIC DNA]</scope>
    <source>
        <strain evidence="3 5">ATCC 14899</strain>
    </source>
</reference>
<dbReference type="AlphaFoldDB" id="A0A0B5DPV0"/>
<dbReference type="Proteomes" id="UP000325763">
    <property type="component" value="Chromosome"/>
</dbReference>
<dbReference type="Proteomes" id="UP000031526">
    <property type="component" value="Chromosome"/>
</dbReference>
<organism evidence="2 4">
    <name type="scientific">Streptomyces nodosus</name>
    <dbReference type="NCBI Taxonomy" id="40318"/>
    <lineage>
        <taxon>Bacteria</taxon>
        <taxon>Bacillati</taxon>
        <taxon>Actinomycetota</taxon>
        <taxon>Actinomycetes</taxon>
        <taxon>Kitasatosporales</taxon>
        <taxon>Streptomycetaceae</taxon>
        <taxon>Streptomyces</taxon>
    </lineage>
</organism>
<name>A0A0B5DPV0_9ACTN</name>
<reference evidence="4" key="1">
    <citation type="submission" date="2014-09" db="EMBL/GenBank/DDBJ databases">
        <title>Sequence of the Streptomyces nodosus genome.</title>
        <authorList>
            <person name="Sweeney P."/>
            <person name="Stephens N."/>
            <person name="Murphy C."/>
            <person name="Caffrey P."/>
        </authorList>
    </citation>
    <scope>NUCLEOTIDE SEQUENCE [LARGE SCALE GENOMIC DNA]</scope>
    <source>
        <strain evidence="4">ATCC 14899</strain>
    </source>
</reference>
<evidence type="ECO:0000313" key="2">
    <source>
        <dbReference type="EMBL" id="AJE42516.1"/>
    </source>
</evidence>
<keyword evidence="1" id="KW-0472">Membrane</keyword>
<reference evidence="2 4" key="2">
    <citation type="journal article" date="2016" name="Appl. Microbiol. Biotechnol.">
        <title>Exploiting the genome sequence of Streptomyces nodosus for enhanced antibiotic production.</title>
        <authorList>
            <person name="Sweeney P."/>
            <person name="Murphy C.D."/>
            <person name="Caffrey P."/>
        </authorList>
    </citation>
    <scope>NUCLEOTIDE SEQUENCE [LARGE SCALE GENOMIC DNA]</scope>
    <source>
        <strain evidence="2 4">ATCC 14899</strain>
    </source>
</reference>
<evidence type="ECO:0000256" key="1">
    <source>
        <dbReference type="SAM" id="Phobius"/>
    </source>
</evidence>
<gene>
    <name evidence="3" type="ORF">CP978_22935</name>
    <name evidence="2" type="ORF">SNOD_22620</name>
</gene>
<keyword evidence="1" id="KW-1133">Transmembrane helix</keyword>
<feature type="transmembrane region" description="Helical" evidence="1">
    <location>
        <begin position="6"/>
        <end position="31"/>
    </location>
</feature>
<evidence type="ECO:0000313" key="4">
    <source>
        <dbReference type="Proteomes" id="UP000031526"/>
    </source>
</evidence>
<dbReference type="EMBL" id="CP009313">
    <property type="protein sequence ID" value="AJE42516.1"/>
    <property type="molecule type" value="Genomic_DNA"/>
</dbReference>
<keyword evidence="1" id="KW-0812">Transmembrane</keyword>
<dbReference type="KEGG" id="snq:CP978_22935"/>